<feature type="domain" description="ABC transmembrane type-1" evidence="12">
    <location>
        <begin position="19"/>
        <end position="303"/>
    </location>
</feature>
<evidence type="ECO:0000256" key="9">
    <source>
        <dbReference type="ARBA" id="ARBA00023455"/>
    </source>
</evidence>
<dbReference type="InterPro" id="IPR039421">
    <property type="entry name" value="Type_1_exporter"/>
</dbReference>
<gene>
    <name evidence="13" type="ORF">C2L80_06025</name>
</gene>
<evidence type="ECO:0000256" key="7">
    <source>
        <dbReference type="ARBA" id="ARBA00022989"/>
    </source>
</evidence>
<evidence type="ECO:0000256" key="10">
    <source>
        <dbReference type="SAM" id="Phobius"/>
    </source>
</evidence>
<dbReference type="RefSeq" id="WP_087195283.1">
    <property type="nucleotide sequence ID" value="NZ_PPEL01000026.1"/>
</dbReference>
<dbReference type="Proteomes" id="UP000236488">
    <property type="component" value="Unassembled WGS sequence"/>
</dbReference>
<dbReference type="InterPro" id="IPR027417">
    <property type="entry name" value="P-loop_NTPase"/>
</dbReference>
<evidence type="ECO:0000256" key="4">
    <source>
        <dbReference type="ARBA" id="ARBA00022692"/>
    </source>
</evidence>
<dbReference type="GO" id="GO:0005886">
    <property type="term" value="C:plasma membrane"/>
    <property type="evidence" value="ECO:0007669"/>
    <property type="project" value="UniProtKB-SubCell"/>
</dbReference>
<evidence type="ECO:0000256" key="2">
    <source>
        <dbReference type="ARBA" id="ARBA00022448"/>
    </source>
</evidence>
<dbReference type="SMART" id="SM00382">
    <property type="entry name" value="AAA"/>
    <property type="match status" value="1"/>
</dbReference>
<feature type="domain" description="ABC transporter" evidence="11">
    <location>
        <begin position="333"/>
        <end position="567"/>
    </location>
</feature>
<dbReference type="InterPro" id="IPR017871">
    <property type="entry name" value="ABC_transporter-like_CS"/>
</dbReference>
<proteinExistence type="inferred from homology"/>
<reference evidence="13 14" key="1">
    <citation type="journal article" date="2018" name="Int. J. Syst. Evol. Microbiol.">
        <title>Rubneribacter badeniensis gen. nov., sp. nov. and Enteroscipio rubneri gen. nov., sp. nov., new members of the Eggerthellaceae isolated from human faeces.</title>
        <authorList>
            <person name="Danylec N."/>
            <person name="Gobl A."/>
            <person name="Stoll D.A."/>
            <person name="Hetzer B."/>
            <person name="Kulling S.E."/>
            <person name="Huch M."/>
        </authorList>
    </citation>
    <scope>NUCLEOTIDE SEQUENCE [LARGE SCALE GENOMIC DNA]</scope>
    <source>
        <strain evidence="13 14">ResAG-85</strain>
    </source>
</reference>
<dbReference type="InterPro" id="IPR011527">
    <property type="entry name" value="ABC1_TM_dom"/>
</dbReference>
<comment type="similarity">
    <text evidence="9">Belongs to the ABC transporter superfamily. Siderophore-Fe(3+) uptake transporter (SIUT) (TC 3.A.1.21) family.</text>
</comment>
<dbReference type="PROSITE" id="PS00211">
    <property type="entry name" value="ABC_TRANSPORTER_1"/>
    <property type="match status" value="1"/>
</dbReference>
<feature type="transmembrane region" description="Helical" evidence="10">
    <location>
        <begin position="57"/>
        <end position="77"/>
    </location>
</feature>
<dbReference type="Gene3D" id="1.20.1560.10">
    <property type="entry name" value="ABC transporter type 1, transmembrane domain"/>
    <property type="match status" value="1"/>
</dbReference>
<dbReference type="FunFam" id="3.40.50.300:FF:000221">
    <property type="entry name" value="Multidrug ABC transporter ATP-binding protein"/>
    <property type="match status" value="1"/>
</dbReference>
<dbReference type="GO" id="GO:0005524">
    <property type="term" value="F:ATP binding"/>
    <property type="evidence" value="ECO:0007669"/>
    <property type="project" value="UniProtKB-KW"/>
</dbReference>
<dbReference type="Pfam" id="PF00664">
    <property type="entry name" value="ABC_membrane"/>
    <property type="match status" value="1"/>
</dbReference>
<feature type="transmembrane region" description="Helical" evidence="10">
    <location>
        <begin position="250"/>
        <end position="268"/>
    </location>
</feature>
<dbReference type="SUPFAM" id="SSF90123">
    <property type="entry name" value="ABC transporter transmembrane region"/>
    <property type="match status" value="1"/>
</dbReference>
<dbReference type="GO" id="GO:0034040">
    <property type="term" value="F:ATPase-coupled lipid transmembrane transporter activity"/>
    <property type="evidence" value="ECO:0007669"/>
    <property type="project" value="TreeGrafter"/>
</dbReference>
<keyword evidence="2" id="KW-0813">Transport</keyword>
<keyword evidence="4 10" id="KW-0812">Transmembrane</keyword>
<accession>A0A2K2U5L4</accession>
<dbReference type="Pfam" id="PF00005">
    <property type="entry name" value="ABC_tran"/>
    <property type="match status" value="1"/>
</dbReference>
<keyword evidence="8 10" id="KW-0472">Membrane</keyword>
<comment type="caution">
    <text evidence="13">The sequence shown here is derived from an EMBL/GenBank/DDBJ whole genome shotgun (WGS) entry which is preliminary data.</text>
</comment>
<dbReference type="SUPFAM" id="SSF52540">
    <property type="entry name" value="P-loop containing nucleoside triphosphate hydrolases"/>
    <property type="match status" value="1"/>
</dbReference>
<evidence type="ECO:0000313" key="14">
    <source>
        <dbReference type="Proteomes" id="UP000236488"/>
    </source>
</evidence>
<dbReference type="GO" id="GO:0140359">
    <property type="term" value="F:ABC-type transporter activity"/>
    <property type="evidence" value="ECO:0007669"/>
    <property type="project" value="InterPro"/>
</dbReference>
<dbReference type="AlphaFoldDB" id="A0A2K2U5L4"/>
<comment type="subcellular location">
    <subcellularLocation>
        <location evidence="1">Cell inner membrane</location>
        <topology evidence="1">Multi-pass membrane protein</topology>
    </subcellularLocation>
</comment>
<dbReference type="InterPro" id="IPR036640">
    <property type="entry name" value="ABC1_TM_sf"/>
</dbReference>
<keyword evidence="3" id="KW-1003">Cell membrane</keyword>
<dbReference type="InterPro" id="IPR003593">
    <property type="entry name" value="AAA+_ATPase"/>
</dbReference>
<evidence type="ECO:0000256" key="6">
    <source>
        <dbReference type="ARBA" id="ARBA00022840"/>
    </source>
</evidence>
<dbReference type="InterPro" id="IPR003439">
    <property type="entry name" value="ABC_transporter-like_ATP-bd"/>
</dbReference>
<feature type="transmembrane region" description="Helical" evidence="10">
    <location>
        <begin position="162"/>
        <end position="182"/>
    </location>
</feature>
<evidence type="ECO:0000259" key="11">
    <source>
        <dbReference type="PROSITE" id="PS50893"/>
    </source>
</evidence>
<protein>
    <submittedName>
        <fullName evidence="13">ABC transporter ATP-binding protein</fullName>
    </submittedName>
</protein>
<evidence type="ECO:0000256" key="1">
    <source>
        <dbReference type="ARBA" id="ARBA00004429"/>
    </source>
</evidence>
<dbReference type="CDD" id="cd07346">
    <property type="entry name" value="ABC_6TM_exporters"/>
    <property type="match status" value="1"/>
</dbReference>
<name>A0A2K2U5L4_9ACTN</name>
<dbReference type="PANTHER" id="PTHR24221:SF397">
    <property type="entry name" value="ABC TRANSPORTER, ATP-BINDING TRANSMEMBRANE PROTEIN"/>
    <property type="match status" value="1"/>
</dbReference>
<evidence type="ECO:0000256" key="5">
    <source>
        <dbReference type="ARBA" id="ARBA00022741"/>
    </source>
</evidence>
<dbReference type="PANTHER" id="PTHR24221">
    <property type="entry name" value="ATP-BINDING CASSETTE SUB-FAMILY B"/>
    <property type="match status" value="1"/>
</dbReference>
<dbReference type="GO" id="GO:0016887">
    <property type="term" value="F:ATP hydrolysis activity"/>
    <property type="evidence" value="ECO:0007669"/>
    <property type="project" value="InterPro"/>
</dbReference>
<evidence type="ECO:0000259" key="12">
    <source>
        <dbReference type="PROSITE" id="PS50929"/>
    </source>
</evidence>
<organism evidence="13 14">
    <name type="scientific">Rubneribacter badeniensis</name>
    <dbReference type="NCBI Taxonomy" id="2070688"/>
    <lineage>
        <taxon>Bacteria</taxon>
        <taxon>Bacillati</taxon>
        <taxon>Actinomycetota</taxon>
        <taxon>Coriobacteriia</taxon>
        <taxon>Eggerthellales</taxon>
        <taxon>Eggerthellaceae</taxon>
        <taxon>Rubneribacter</taxon>
    </lineage>
</organism>
<evidence type="ECO:0000256" key="3">
    <source>
        <dbReference type="ARBA" id="ARBA00022475"/>
    </source>
</evidence>
<keyword evidence="5" id="KW-0547">Nucleotide-binding</keyword>
<keyword evidence="6 13" id="KW-0067">ATP-binding</keyword>
<keyword evidence="7 10" id="KW-1133">Transmembrane helix</keyword>
<keyword evidence="14" id="KW-1185">Reference proteome</keyword>
<sequence>MLRSALGLTEQGMRNFKRGVFFCTLANLMLFAPIGILFLLVNDFMNHLVNGAELPQLAPYVAGVAAILALIALTQWLEYRNTYGPVYEESARKREGIAEHLRRLPLSFFGRRDLADLTNTIMKDCADQERLFMHVVPQLFGTGISTGIAIVCVLAFDWRLGLAAFWPVPVAFAFMGLLMGLVRRKVEAKERQRLVMADGVQEFLDCAQEIRATNQSEAFLGGLGGKLDEMERRMVASELATGATISSAQAFLKLGIASTVLAGAGLIVAGQVDFMTYFAFLLVVTRVYDPVNVVLQSTAELAEMRHSIKRTNALSAERPMTGATSFAPQGHDLAFEDVSFSYNTGEQVLSGVTFTAREGEVTALVGPSGSGKSTVAKLAARFWDADGGRVTLGGVDVSGVDPETLLSDYAEVFQDVVLFDETVMENIRLGRADATDEEVLAAARAANCDEFVRRMPQGYATRIGENGARLSGGERQRISIARALLKDAPVVLLDEATASLDVENETQVQAALSRLLAGKTVIVIAHRMRTVMSADKIVVLKEGRVAEQGAPAELMSREDGLFRRMAELQGAAADWTV</sequence>
<feature type="transmembrane region" description="Helical" evidence="10">
    <location>
        <begin position="20"/>
        <end position="41"/>
    </location>
</feature>
<dbReference type="EMBL" id="PPEL01000026">
    <property type="protein sequence ID" value="PNV65522.1"/>
    <property type="molecule type" value="Genomic_DNA"/>
</dbReference>
<feature type="transmembrane region" description="Helical" evidence="10">
    <location>
        <begin position="131"/>
        <end position="156"/>
    </location>
</feature>
<evidence type="ECO:0000256" key="8">
    <source>
        <dbReference type="ARBA" id="ARBA00023136"/>
    </source>
</evidence>
<evidence type="ECO:0000313" key="13">
    <source>
        <dbReference type="EMBL" id="PNV65522.1"/>
    </source>
</evidence>
<dbReference type="Gene3D" id="3.40.50.300">
    <property type="entry name" value="P-loop containing nucleotide triphosphate hydrolases"/>
    <property type="match status" value="1"/>
</dbReference>
<dbReference type="PROSITE" id="PS50929">
    <property type="entry name" value="ABC_TM1F"/>
    <property type="match status" value="1"/>
</dbReference>
<dbReference type="PROSITE" id="PS50893">
    <property type="entry name" value="ABC_TRANSPORTER_2"/>
    <property type="match status" value="1"/>
</dbReference>